<proteinExistence type="predicted"/>
<comment type="caution">
    <text evidence="1">The sequence shown here is derived from an EMBL/GenBank/DDBJ whole genome shotgun (WGS) entry which is preliminary data.</text>
</comment>
<dbReference type="EMBL" id="VSRR010019336">
    <property type="protein sequence ID" value="MPC62138.1"/>
    <property type="molecule type" value="Genomic_DNA"/>
</dbReference>
<dbReference type="Proteomes" id="UP000324222">
    <property type="component" value="Unassembled WGS sequence"/>
</dbReference>
<protein>
    <submittedName>
        <fullName evidence="1">Uncharacterized protein</fullName>
    </submittedName>
</protein>
<gene>
    <name evidence="1" type="ORF">E2C01_056221</name>
</gene>
<dbReference type="AlphaFoldDB" id="A0A5B7GZ07"/>
<sequence>MLHISWSACTAFMLLGNRHREDVLRVRKQTPRASLSQLCGAFVEGSPRKMLLKLRISQESSYTIHVEESLRQARHSMILTRVRCRSGKPVTDAVR</sequence>
<reference evidence="1 2" key="1">
    <citation type="submission" date="2019-05" db="EMBL/GenBank/DDBJ databases">
        <title>Another draft genome of Portunus trituberculatus and its Hox gene families provides insights of decapod evolution.</title>
        <authorList>
            <person name="Jeong J.-H."/>
            <person name="Song I."/>
            <person name="Kim S."/>
            <person name="Choi T."/>
            <person name="Kim D."/>
            <person name="Ryu S."/>
            <person name="Kim W."/>
        </authorList>
    </citation>
    <scope>NUCLEOTIDE SEQUENCE [LARGE SCALE GENOMIC DNA]</scope>
    <source>
        <tissue evidence="1">Muscle</tissue>
    </source>
</reference>
<evidence type="ECO:0000313" key="2">
    <source>
        <dbReference type="Proteomes" id="UP000324222"/>
    </source>
</evidence>
<keyword evidence="2" id="KW-1185">Reference proteome</keyword>
<accession>A0A5B7GZ07</accession>
<organism evidence="1 2">
    <name type="scientific">Portunus trituberculatus</name>
    <name type="common">Swimming crab</name>
    <name type="synonym">Neptunus trituberculatus</name>
    <dbReference type="NCBI Taxonomy" id="210409"/>
    <lineage>
        <taxon>Eukaryota</taxon>
        <taxon>Metazoa</taxon>
        <taxon>Ecdysozoa</taxon>
        <taxon>Arthropoda</taxon>
        <taxon>Crustacea</taxon>
        <taxon>Multicrustacea</taxon>
        <taxon>Malacostraca</taxon>
        <taxon>Eumalacostraca</taxon>
        <taxon>Eucarida</taxon>
        <taxon>Decapoda</taxon>
        <taxon>Pleocyemata</taxon>
        <taxon>Brachyura</taxon>
        <taxon>Eubrachyura</taxon>
        <taxon>Portunoidea</taxon>
        <taxon>Portunidae</taxon>
        <taxon>Portuninae</taxon>
        <taxon>Portunus</taxon>
    </lineage>
</organism>
<evidence type="ECO:0000313" key="1">
    <source>
        <dbReference type="EMBL" id="MPC62138.1"/>
    </source>
</evidence>
<name>A0A5B7GZ07_PORTR</name>